<reference evidence="2" key="2">
    <citation type="submission" date="2020-09" db="EMBL/GenBank/DDBJ databases">
        <authorList>
            <person name="Sun Q."/>
            <person name="Ohkuma M."/>
        </authorList>
    </citation>
    <scope>NUCLEOTIDE SEQUENCE</scope>
    <source>
        <strain evidence="2">JCM 4346</strain>
    </source>
</reference>
<feature type="region of interest" description="Disordered" evidence="1">
    <location>
        <begin position="73"/>
        <end position="92"/>
    </location>
</feature>
<dbReference type="EMBL" id="BMSX01000043">
    <property type="protein sequence ID" value="GGR62123.1"/>
    <property type="molecule type" value="Genomic_DNA"/>
</dbReference>
<dbReference type="Proteomes" id="UP000658320">
    <property type="component" value="Unassembled WGS sequence"/>
</dbReference>
<accession>A0A918FQJ9</accession>
<dbReference type="RefSeq" id="WP_229911539.1">
    <property type="nucleotide sequence ID" value="NZ_BMSX01000043.1"/>
</dbReference>
<keyword evidence="3" id="KW-1185">Reference proteome</keyword>
<dbReference type="Gene3D" id="3.40.50.300">
    <property type="entry name" value="P-loop containing nucleotide triphosphate hydrolases"/>
    <property type="match status" value="1"/>
</dbReference>
<proteinExistence type="predicted"/>
<protein>
    <submittedName>
        <fullName evidence="2">Uncharacterized protein</fullName>
    </submittedName>
</protein>
<name>A0A918FQJ9_9ACTN</name>
<evidence type="ECO:0000313" key="3">
    <source>
        <dbReference type="Proteomes" id="UP000658320"/>
    </source>
</evidence>
<gene>
    <name evidence="2" type="ORF">GCM10010251_93580</name>
</gene>
<evidence type="ECO:0000256" key="1">
    <source>
        <dbReference type="SAM" id="MobiDB-lite"/>
    </source>
</evidence>
<dbReference type="AlphaFoldDB" id="A0A918FQJ9"/>
<sequence length="92" mass="10119">MQRDSERAVAWSEPVRCTAQPVAAPPGVAHHRLSADEHRWTFEELIPPTVLADVVPRDDPRAVYVIGRPGAGKTEATRMVRRAARSGSTHGR</sequence>
<evidence type="ECO:0000313" key="2">
    <source>
        <dbReference type="EMBL" id="GGR62123.1"/>
    </source>
</evidence>
<reference evidence="2" key="1">
    <citation type="journal article" date="2014" name="Int. J. Syst. Evol. Microbiol.">
        <title>Complete genome sequence of Corynebacterium casei LMG S-19264T (=DSM 44701T), isolated from a smear-ripened cheese.</title>
        <authorList>
            <consortium name="US DOE Joint Genome Institute (JGI-PGF)"/>
            <person name="Walter F."/>
            <person name="Albersmeier A."/>
            <person name="Kalinowski J."/>
            <person name="Ruckert C."/>
        </authorList>
    </citation>
    <scope>NUCLEOTIDE SEQUENCE</scope>
    <source>
        <strain evidence="2">JCM 4346</strain>
    </source>
</reference>
<organism evidence="2 3">
    <name type="scientific">Streptomyces aurantiogriseus</name>
    <dbReference type="NCBI Taxonomy" id="66870"/>
    <lineage>
        <taxon>Bacteria</taxon>
        <taxon>Bacillati</taxon>
        <taxon>Actinomycetota</taxon>
        <taxon>Actinomycetes</taxon>
        <taxon>Kitasatosporales</taxon>
        <taxon>Streptomycetaceae</taxon>
        <taxon>Streptomyces</taxon>
    </lineage>
</organism>
<comment type="caution">
    <text evidence="2">The sequence shown here is derived from an EMBL/GenBank/DDBJ whole genome shotgun (WGS) entry which is preliminary data.</text>
</comment>
<dbReference type="InterPro" id="IPR027417">
    <property type="entry name" value="P-loop_NTPase"/>
</dbReference>